<dbReference type="InterPro" id="IPR004276">
    <property type="entry name" value="GlycoTrans_28_N"/>
</dbReference>
<name>A0A9Q7SIN1_9MYCO</name>
<dbReference type="InterPro" id="IPR050426">
    <property type="entry name" value="Glycosyltransferase_28"/>
</dbReference>
<evidence type="ECO:0000259" key="1">
    <source>
        <dbReference type="Pfam" id="PF03033"/>
    </source>
</evidence>
<dbReference type="GO" id="GO:0008194">
    <property type="term" value="F:UDP-glycosyltransferase activity"/>
    <property type="evidence" value="ECO:0007669"/>
    <property type="project" value="InterPro"/>
</dbReference>
<dbReference type="Proteomes" id="UP000185183">
    <property type="component" value="Unassembled WGS sequence"/>
</dbReference>
<dbReference type="GO" id="GO:0005975">
    <property type="term" value="P:carbohydrate metabolic process"/>
    <property type="evidence" value="ECO:0007669"/>
    <property type="project" value="InterPro"/>
</dbReference>
<gene>
    <name evidence="3" type="ORF">SAMEA2275694_04514</name>
</gene>
<dbReference type="SUPFAM" id="SSF53756">
    <property type="entry name" value="UDP-Glycosyltransferase/glycogen phosphorylase"/>
    <property type="match status" value="1"/>
</dbReference>
<dbReference type="PANTHER" id="PTHR48050:SF13">
    <property type="entry name" value="STEROL 3-BETA-GLUCOSYLTRANSFERASE UGT80A2"/>
    <property type="match status" value="1"/>
</dbReference>
<dbReference type="InterPro" id="IPR002213">
    <property type="entry name" value="UDP_glucos_trans"/>
</dbReference>
<evidence type="ECO:0000259" key="2">
    <source>
        <dbReference type="Pfam" id="PF06722"/>
    </source>
</evidence>
<dbReference type="GO" id="GO:0016758">
    <property type="term" value="F:hexosyltransferase activity"/>
    <property type="evidence" value="ECO:0007669"/>
    <property type="project" value="InterPro"/>
</dbReference>
<dbReference type="PANTHER" id="PTHR48050">
    <property type="entry name" value="STEROL 3-BETA-GLUCOSYLTRANSFERASE"/>
    <property type="match status" value="1"/>
</dbReference>
<dbReference type="FunFam" id="3.40.50.2000:FF:000009">
    <property type="entry name" value="Sterol 3-beta-glucosyltransferase UGT80A2"/>
    <property type="match status" value="1"/>
</dbReference>
<reference evidence="3 4" key="1">
    <citation type="submission" date="2016-11" db="EMBL/GenBank/DDBJ databases">
        <authorList>
            <consortium name="Pathogen Informatics"/>
        </authorList>
    </citation>
    <scope>NUCLEOTIDE SEQUENCE [LARGE SCALE GENOMIC DNA]</scope>
    <source>
        <strain evidence="3 4">968</strain>
    </source>
</reference>
<proteinExistence type="predicted"/>
<comment type="caution">
    <text evidence="3">The sequence shown here is derived from an EMBL/GenBank/DDBJ whole genome shotgun (WGS) entry which is preliminary data.</text>
</comment>
<feature type="domain" description="Glycosyltransferase family 28 N-terminal" evidence="1">
    <location>
        <begin position="12"/>
        <end position="103"/>
    </location>
</feature>
<evidence type="ECO:0000313" key="4">
    <source>
        <dbReference type="Proteomes" id="UP000185183"/>
    </source>
</evidence>
<dbReference type="CDD" id="cd03784">
    <property type="entry name" value="GT1_Gtf-like"/>
    <property type="match status" value="1"/>
</dbReference>
<dbReference type="Pfam" id="PF03033">
    <property type="entry name" value="Glyco_transf_28"/>
    <property type="match status" value="1"/>
</dbReference>
<dbReference type="InterPro" id="IPR010610">
    <property type="entry name" value="EryCIII-like_C"/>
</dbReference>
<feature type="domain" description="Erythromycin biosynthesis protein CIII-like C-terminal" evidence="2">
    <location>
        <begin position="310"/>
        <end position="415"/>
    </location>
</feature>
<organism evidence="3 4">
    <name type="scientific">Mycobacteroides abscessus subsp. bolletii</name>
    <dbReference type="NCBI Taxonomy" id="319705"/>
    <lineage>
        <taxon>Bacteria</taxon>
        <taxon>Bacillati</taxon>
        <taxon>Actinomycetota</taxon>
        <taxon>Actinomycetes</taxon>
        <taxon>Mycobacteriales</taxon>
        <taxon>Mycobacteriaceae</taxon>
        <taxon>Mycobacteroides</taxon>
        <taxon>Mycobacteroides abscessus</taxon>
    </lineage>
</organism>
<dbReference type="Pfam" id="PF06722">
    <property type="entry name" value="EryCIII-like_C"/>
    <property type="match status" value="1"/>
</dbReference>
<dbReference type="EMBL" id="FSFA01000007">
    <property type="protein sequence ID" value="SHY00308.1"/>
    <property type="molecule type" value="Genomic_DNA"/>
</dbReference>
<dbReference type="AlphaFoldDB" id="A0A9Q7SIN1"/>
<dbReference type="GO" id="GO:0033072">
    <property type="term" value="P:vancomycin biosynthetic process"/>
    <property type="evidence" value="ECO:0007669"/>
    <property type="project" value="UniProtKB-ARBA"/>
</dbReference>
<sequence>MDVTGREGAMKFVLASYGTRGDIEPCAAVGRELIRRGHDVCMAVPPDLIGFVEAAGPTAVPYGPDLRNVLDAHREFWTHFFRNFWRVQELIEKRREVVEPFLLCWKDIVGTLTSLAEGADLLFTGVNFEDAAGNVAEYHDIPLATLHLFPLRSNGQFVPFLPARLGRSAMKAGEWLAWQNAKKVERVQREELRLPRATKPSPWRIAERRALEIQAYDGVCFPGLATEWGGFSSNRPFVGALTLDLPTDFDEEVAAWIASGTPPIFFGFGSLPVESADQTFAMISAACTQLGERALVCSAGSGFGDAPDAENIKIVHAMNYSAAFPKCRAVVHHGGTGTTAAGLRAGVPTLILSTDLDQTLWGRRVKELKVGTTRRFSSTTEKTLASDLRAILDPQCAARARELASRMTKPTESVTKTADLVEGLAASYRCRSRA</sequence>
<accession>A0A9Q7SIN1</accession>
<dbReference type="Gene3D" id="3.40.50.2000">
    <property type="entry name" value="Glycogen Phosphorylase B"/>
    <property type="match status" value="2"/>
</dbReference>
<evidence type="ECO:0000313" key="3">
    <source>
        <dbReference type="EMBL" id="SHY00308.1"/>
    </source>
</evidence>
<protein>
    <submittedName>
        <fullName evidence="3">Glycosyltransferase</fullName>
    </submittedName>
</protein>